<proteinExistence type="predicted"/>
<keyword evidence="1" id="KW-0732">Signal</keyword>
<organism evidence="3 4">
    <name type="scientific">Pedobacter chinensis</name>
    <dbReference type="NCBI Taxonomy" id="2282421"/>
    <lineage>
        <taxon>Bacteria</taxon>
        <taxon>Pseudomonadati</taxon>
        <taxon>Bacteroidota</taxon>
        <taxon>Sphingobacteriia</taxon>
        <taxon>Sphingobacteriales</taxon>
        <taxon>Sphingobacteriaceae</taxon>
        <taxon>Pedobacter</taxon>
    </lineage>
</organism>
<dbReference type="InterPro" id="IPR029058">
    <property type="entry name" value="AB_hydrolase_fold"/>
</dbReference>
<feature type="chain" id="PRO_5016587411" evidence="1">
    <location>
        <begin position="19"/>
        <end position="367"/>
    </location>
</feature>
<accession>A0A369PX09</accession>
<evidence type="ECO:0000313" key="3">
    <source>
        <dbReference type="EMBL" id="RDC55256.1"/>
    </source>
</evidence>
<evidence type="ECO:0000256" key="1">
    <source>
        <dbReference type="SAM" id="SignalP"/>
    </source>
</evidence>
<keyword evidence="3" id="KW-0378">Hydrolase</keyword>
<dbReference type="Gene3D" id="3.40.50.1820">
    <property type="entry name" value="alpha/beta hydrolase"/>
    <property type="match status" value="1"/>
</dbReference>
<dbReference type="EMBL" id="QPKV01000007">
    <property type="protein sequence ID" value="RDC55256.1"/>
    <property type="molecule type" value="Genomic_DNA"/>
</dbReference>
<feature type="domain" description="Xaa-Pro dipeptidyl-peptidase-like" evidence="2">
    <location>
        <begin position="49"/>
        <end position="304"/>
    </location>
</feature>
<dbReference type="AlphaFoldDB" id="A0A369PX09"/>
<dbReference type="InterPro" id="IPR000383">
    <property type="entry name" value="Xaa-Pro-like_dom"/>
</dbReference>
<reference evidence="3 4" key="1">
    <citation type="submission" date="2018-07" db="EMBL/GenBank/DDBJ databases">
        <title>Pedobacter sp. nov., isolated from soil.</title>
        <authorList>
            <person name="Zhou L.Y."/>
            <person name="Du Z.J."/>
        </authorList>
    </citation>
    <scope>NUCLEOTIDE SEQUENCE [LARGE SCALE GENOMIC DNA]</scope>
    <source>
        <strain evidence="3 4">JDX94</strain>
    </source>
</reference>
<dbReference type="RefSeq" id="WP_115403953.1">
    <property type="nucleotide sequence ID" value="NZ_QPKV01000007.1"/>
</dbReference>
<feature type="signal peptide" evidence="1">
    <location>
        <begin position="1"/>
        <end position="18"/>
    </location>
</feature>
<dbReference type="SUPFAM" id="SSF53474">
    <property type="entry name" value="alpha/beta-Hydrolases"/>
    <property type="match status" value="1"/>
</dbReference>
<name>A0A369PX09_9SPHI</name>
<dbReference type="PANTHER" id="PTHR43265">
    <property type="entry name" value="ESTERASE ESTD"/>
    <property type="match status" value="1"/>
</dbReference>
<keyword evidence="4" id="KW-1185">Reference proteome</keyword>
<sequence>MKCFVFIFLFFSAISSNAQEDKIFKVASDSVSFKSADDKIVFGGTLSKPVGKKSFPTLVMVSGTGKQDRNGTMAGHKIFEQIATYLAEHGIAMLRTDDRGVGKTSGIYETATTGDFAKDALAAVAYLKSRKDIESGKIGLMGHSEGGAAISIAAAESEDVKFLVSIAGLAMSGLDAQLKQNADIVAASSLPDYDKKRSNEINAIMFKTAFRYASSDSLEMKLNHAYQQWKVKDDAYFKTLNIQFDHFRFPIYNYVQNSKGPWYRYFIQYDASKTIAKIKVPILAINGDNDLMVAAEDNLANWKNYALVGGNKNVTTAKIPGLNHLMLPCKTCDNAEISKIQSGFSKEALTLIKDWIYKMISDKRKHQ</sequence>
<evidence type="ECO:0000259" key="2">
    <source>
        <dbReference type="Pfam" id="PF02129"/>
    </source>
</evidence>
<comment type="caution">
    <text evidence="3">The sequence shown here is derived from an EMBL/GenBank/DDBJ whole genome shotgun (WGS) entry which is preliminary data.</text>
</comment>
<protein>
    <submittedName>
        <fullName evidence="3">Alpha/beta fold hydrolase</fullName>
    </submittedName>
</protein>
<evidence type="ECO:0000313" key="4">
    <source>
        <dbReference type="Proteomes" id="UP000253961"/>
    </source>
</evidence>
<dbReference type="Proteomes" id="UP000253961">
    <property type="component" value="Unassembled WGS sequence"/>
</dbReference>
<dbReference type="OrthoDB" id="9809549at2"/>
<gene>
    <name evidence="3" type="ORF">DU508_16905</name>
</gene>
<dbReference type="InterPro" id="IPR053145">
    <property type="entry name" value="AB_hydrolase_Est10"/>
</dbReference>
<dbReference type="GO" id="GO:0052689">
    <property type="term" value="F:carboxylic ester hydrolase activity"/>
    <property type="evidence" value="ECO:0007669"/>
    <property type="project" value="TreeGrafter"/>
</dbReference>
<dbReference type="PANTHER" id="PTHR43265:SF1">
    <property type="entry name" value="ESTERASE ESTD"/>
    <property type="match status" value="1"/>
</dbReference>
<dbReference type="Pfam" id="PF02129">
    <property type="entry name" value="Peptidase_S15"/>
    <property type="match status" value="1"/>
</dbReference>